<keyword evidence="2" id="KW-1185">Reference proteome</keyword>
<evidence type="ECO:0000313" key="2">
    <source>
        <dbReference type="Proteomes" id="UP000596742"/>
    </source>
</evidence>
<dbReference type="OrthoDB" id="6150930at2759"/>
<protein>
    <submittedName>
        <fullName evidence="1">Uncharacterized protein</fullName>
    </submittedName>
</protein>
<dbReference type="AlphaFoldDB" id="A0A8B6HF47"/>
<proteinExistence type="predicted"/>
<sequence>MSDKDHSFTDFDMFKSMKELKSVYVDDEQKKMNRPKTAKETLSDTVTNIRNDSRRFYKFVKSHIRIKRGDRDTKVKEISIIPEEDGSTWAKRSVNSAASRSSIDSNLSSDSHCSKDSYDAIHDIDIEHYSSDVGSPS</sequence>
<organism evidence="1 2">
    <name type="scientific">Mytilus galloprovincialis</name>
    <name type="common">Mediterranean mussel</name>
    <dbReference type="NCBI Taxonomy" id="29158"/>
    <lineage>
        <taxon>Eukaryota</taxon>
        <taxon>Metazoa</taxon>
        <taxon>Spiralia</taxon>
        <taxon>Lophotrochozoa</taxon>
        <taxon>Mollusca</taxon>
        <taxon>Bivalvia</taxon>
        <taxon>Autobranchia</taxon>
        <taxon>Pteriomorphia</taxon>
        <taxon>Mytilida</taxon>
        <taxon>Mytiloidea</taxon>
        <taxon>Mytilidae</taxon>
        <taxon>Mytilinae</taxon>
        <taxon>Mytilus</taxon>
    </lineage>
</organism>
<dbReference type="EMBL" id="UYJE01009989">
    <property type="protein sequence ID" value="VDI78573.1"/>
    <property type="molecule type" value="Genomic_DNA"/>
</dbReference>
<dbReference type="Proteomes" id="UP000596742">
    <property type="component" value="Unassembled WGS sequence"/>
</dbReference>
<gene>
    <name evidence="1" type="ORF">MGAL_10B028352</name>
</gene>
<reference evidence="1" key="1">
    <citation type="submission" date="2018-11" db="EMBL/GenBank/DDBJ databases">
        <authorList>
            <person name="Alioto T."/>
            <person name="Alioto T."/>
        </authorList>
    </citation>
    <scope>NUCLEOTIDE SEQUENCE</scope>
</reference>
<name>A0A8B6HF47_MYTGA</name>
<evidence type="ECO:0000313" key="1">
    <source>
        <dbReference type="EMBL" id="VDI78573.1"/>
    </source>
</evidence>
<comment type="caution">
    <text evidence="1">The sequence shown here is derived from an EMBL/GenBank/DDBJ whole genome shotgun (WGS) entry which is preliminary data.</text>
</comment>
<accession>A0A8B6HF47</accession>